<feature type="transmembrane region" description="Helical" evidence="1">
    <location>
        <begin position="130"/>
        <end position="146"/>
    </location>
</feature>
<gene>
    <name evidence="2" type="ORF">V5E97_17005</name>
</gene>
<keyword evidence="1" id="KW-1133">Transmembrane helix</keyword>
<keyword evidence="1" id="KW-0812">Transmembrane</keyword>
<dbReference type="EMBL" id="CP155447">
    <property type="protein sequence ID" value="XBH07667.1"/>
    <property type="molecule type" value="Genomic_DNA"/>
</dbReference>
<protein>
    <submittedName>
        <fullName evidence="2">DUF2127 domain-containing protein</fullName>
    </submittedName>
</protein>
<feature type="transmembrane region" description="Helical" evidence="1">
    <location>
        <begin position="78"/>
        <end position="99"/>
    </location>
</feature>
<evidence type="ECO:0000313" key="2">
    <source>
        <dbReference type="EMBL" id="XBH07667.1"/>
    </source>
</evidence>
<evidence type="ECO:0000256" key="1">
    <source>
        <dbReference type="SAM" id="Phobius"/>
    </source>
</evidence>
<dbReference type="RefSeq" id="WP_406700507.1">
    <property type="nucleotide sequence ID" value="NZ_CP155447.1"/>
</dbReference>
<keyword evidence="1" id="KW-0472">Membrane</keyword>
<dbReference type="InterPro" id="IPR021125">
    <property type="entry name" value="DUF2127"/>
</dbReference>
<dbReference type="AlphaFoldDB" id="A0AAU7CS08"/>
<organism evidence="2">
    <name type="scientific">Singulisphaera sp. Ch08</name>
    <dbReference type="NCBI Taxonomy" id="3120278"/>
    <lineage>
        <taxon>Bacteria</taxon>
        <taxon>Pseudomonadati</taxon>
        <taxon>Planctomycetota</taxon>
        <taxon>Planctomycetia</taxon>
        <taxon>Isosphaerales</taxon>
        <taxon>Isosphaeraceae</taxon>
        <taxon>Singulisphaera</taxon>
    </lineage>
</organism>
<proteinExistence type="predicted"/>
<reference evidence="2" key="1">
    <citation type="submission" date="2024-05" db="EMBL/GenBank/DDBJ databases">
        <title>Planctomycetes of the genus Singulisphaera possess chitinolytic capabilities.</title>
        <authorList>
            <person name="Ivanova A."/>
        </authorList>
    </citation>
    <scope>NUCLEOTIDE SEQUENCE</scope>
    <source>
        <strain evidence="2">Ch08T</strain>
    </source>
</reference>
<feature type="transmembrane region" description="Helical" evidence="1">
    <location>
        <begin position="106"/>
        <end position="124"/>
    </location>
</feature>
<dbReference type="Pfam" id="PF09900">
    <property type="entry name" value="DUF2127"/>
    <property type="match status" value="1"/>
</dbReference>
<accession>A0AAU7CS08</accession>
<sequence length="173" mass="19095">MSQDSHSRRFGLSIIAAYKLAKAAILLVGGVVVLRLKPNEILESVIRLATRLRLDPEDQLIHLIVARLSELSERRLEAIGVGIVCYGLLYLTEGVGILLQKRWAEYLIVVTTSLLIPLELYEVFRKAAPLRATVLMANVAIVAYLIRTIRVEADGRDEPATEQHSPDRGAGAS</sequence>
<feature type="transmembrane region" description="Helical" evidence="1">
    <location>
        <begin position="12"/>
        <end position="34"/>
    </location>
</feature>
<name>A0AAU7CS08_9BACT</name>